<dbReference type="Proteomes" id="UP000488956">
    <property type="component" value="Unassembled WGS sequence"/>
</dbReference>
<dbReference type="Proteomes" id="UP000476176">
    <property type="component" value="Unassembled WGS sequence"/>
</dbReference>
<evidence type="ECO:0000313" key="3">
    <source>
        <dbReference type="EMBL" id="KAE9076081.1"/>
    </source>
</evidence>
<dbReference type="EMBL" id="QXGB01003017">
    <property type="protein sequence ID" value="KAE9173347.1"/>
    <property type="molecule type" value="Genomic_DNA"/>
</dbReference>
<dbReference type="Proteomes" id="UP000440732">
    <property type="component" value="Unassembled WGS sequence"/>
</dbReference>
<evidence type="ECO:0000313" key="19">
    <source>
        <dbReference type="Proteomes" id="UP000486351"/>
    </source>
</evidence>
<accession>A0A6A3EXJ2</accession>
<dbReference type="Proteomes" id="UP000433483">
    <property type="component" value="Unassembled WGS sequence"/>
</dbReference>
<evidence type="ECO:0000313" key="16">
    <source>
        <dbReference type="Proteomes" id="UP000441208"/>
    </source>
</evidence>
<evidence type="ECO:0000313" key="17">
    <source>
        <dbReference type="Proteomes" id="UP000460718"/>
    </source>
</evidence>
<evidence type="ECO:0000313" key="12">
    <source>
        <dbReference type="Proteomes" id="UP000433483"/>
    </source>
</evidence>
<dbReference type="Proteomes" id="UP000460718">
    <property type="component" value="Unassembled WGS sequence"/>
</dbReference>
<dbReference type="Proteomes" id="UP000441208">
    <property type="component" value="Unassembled WGS sequence"/>
</dbReference>
<dbReference type="EMBL" id="QXFW01000751">
    <property type="protein sequence ID" value="KAE9003834.1"/>
    <property type="molecule type" value="Genomic_DNA"/>
</dbReference>
<evidence type="ECO:0000313" key="6">
    <source>
        <dbReference type="EMBL" id="KAE9164107.1"/>
    </source>
</evidence>
<proteinExistence type="predicted"/>
<dbReference type="EMBL" id="QXGD01003037">
    <property type="protein sequence ID" value="KAE9181399.1"/>
    <property type="molecule type" value="Genomic_DNA"/>
</dbReference>
<evidence type="ECO:0000313" key="9">
    <source>
        <dbReference type="EMBL" id="KAE9281111.1"/>
    </source>
</evidence>
<organism evidence="1 11">
    <name type="scientific">Phytophthora fragariae</name>
    <dbReference type="NCBI Taxonomy" id="53985"/>
    <lineage>
        <taxon>Eukaryota</taxon>
        <taxon>Sar</taxon>
        <taxon>Stramenopiles</taxon>
        <taxon>Oomycota</taxon>
        <taxon>Peronosporomycetes</taxon>
        <taxon>Peronosporales</taxon>
        <taxon>Peronosporaceae</taxon>
        <taxon>Phytophthora</taxon>
    </lineage>
</organism>
<protein>
    <submittedName>
        <fullName evidence="1">Uncharacterized protein</fullName>
    </submittedName>
</protein>
<dbReference type="EMBL" id="QXFX01002534">
    <property type="protein sequence ID" value="KAE9076081.1"/>
    <property type="molecule type" value="Genomic_DNA"/>
</dbReference>
<dbReference type="EMBL" id="QXGA01000744">
    <property type="protein sequence ID" value="KAE9141968.1"/>
    <property type="molecule type" value="Genomic_DNA"/>
</dbReference>
<evidence type="ECO:0000313" key="8">
    <source>
        <dbReference type="EMBL" id="KAE9181399.1"/>
    </source>
</evidence>
<evidence type="ECO:0000313" key="7">
    <source>
        <dbReference type="EMBL" id="KAE9173347.1"/>
    </source>
</evidence>
<evidence type="ECO:0000313" key="13">
    <source>
        <dbReference type="Proteomes" id="UP000437068"/>
    </source>
</evidence>
<dbReference type="EMBL" id="QXGC01005814">
    <property type="protein sequence ID" value="KAE9164107.1"/>
    <property type="molecule type" value="Genomic_DNA"/>
</dbReference>
<evidence type="ECO:0000313" key="15">
    <source>
        <dbReference type="Proteomes" id="UP000440732"/>
    </source>
</evidence>
<evidence type="ECO:0000313" key="11">
    <source>
        <dbReference type="Proteomes" id="UP000429523"/>
    </source>
</evidence>
<evidence type="ECO:0000313" key="18">
    <source>
        <dbReference type="Proteomes" id="UP000476176"/>
    </source>
</evidence>
<dbReference type="EMBL" id="QXGF01000586">
    <property type="protein sequence ID" value="KAE8938082.1"/>
    <property type="molecule type" value="Genomic_DNA"/>
</dbReference>
<dbReference type="AlphaFoldDB" id="A0A6A3EXJ2"/>
<evidence type="ECO:0000313" key="10">
    <source>
        <dbReference type="EMBL" id="KAE9336154.1"/>
    </source>
</evidence>
<dbReference type="Proteomes" id="UP000437068">
    <property type="component" value="Unassembled WGS sequence"/>
</dbReference>
<sequence>MVSVQVSPREVAYVWALSGVEGSTQGRIPDLVEYDELEPNTVVNDTAVATPDQRRMVK</sequence>
<evidence type="ECO:0000313" key="5">
    <source>
        <dbReference type="EMBL" id="KAE9141968.1"/>
    </source>
</evidence>
<dbReference type="EMBL" id="QXGE01002530">
    <property type="protein sequence ID" value="KAE9281111.1"/>
    <property type="molecule type" value="Genomic_DNA"/>
</dbReference>
<evidence type="ECO:0000313" key="20">
    <source>
        <dbReference type="Proteomes" id="UP000488956"/>
    </source>
</evidence>
<dbReference type="Proteomes" id="UP000440367">
    <property type="component" value="Unassembled WGS sequence"/>
</dbReference>
<evidence type="ECO:0000313" key="1">
    <source>
        <dbReference type="EMBL" id="KAE8938082.1"/>
    </source>
</evidence>
<dbReference type="EMBL" id="QXFZ01000776">
    <property type="protein sequence ID" value="KAE9105150.1"/>
    <property type="molecule type" value="Genomic_DNA"/>
</dbReference>
<evidence type="ECO:0000313" key="2">
    <source>
        <dbReference type="EMBL" id="KAE9003834.1"/>
    </source>
</evidence>
<name>A0A6A3EXJ2_9STRA</name>
<dbReference type="Proteomes" id="UP000429523">
    <property type="component" value="Unassembled WGS sequence"/>
</dbReference>
<reference evidence="11 12" key="1">
    <citation type="submission" date="2018-08" db="EMBL/GenBank/DDBJ databases">
        <title>Genomic investigation of the strawberry pathogen Phytophthora fragariae indicates pathogenicity is determined by transcriptional variation in three key races.</title>
        <authorList>
            <person name="Adams T.M."/>
            <person name="Armitage A.D."/>
            <person name="Sobczyk M.K."/>
            <person name="Bates H.J."/>
            <person name="Dunwell J.M."/>
            <person name="Nellist C.F."/>
            <person name="Harrison R.J."/>
        </authorList>
    </citation>
    <scope>NUCLEOTIDE SEQUENCE [LARGE SCALE GENOMIC DNA]</scope>
    <source>
        <strain evidence="9 13">A4</strain>
        <strain evidence="8 14">BC-1</strain>
        <strain evidence="6 18">BC-23</strain>
        <strain evidence="7 12">NOV-27</strain>
        <strain evidence="5 15">NOV-5</strain>
        <strain evidence="4 16">NOV-71</strain>
        <strain evidence="10 19">NOV-77</strain>
        <strain evidence="1 11">NOV-9</strain>
        <strain evidence="3 20">ONT-3</strain>
        <strain evidence="2 17">SCRP245</strain>
    </source>
</reference>
<dbReference type="Proteomes" id="UP000486351">
    <property type="component" value="Unassembled WGS sequence"/>
</dbReference>
<evidence type="ECO:0000313" key="14">
    <source>
        <dbReference type="Proteomes" id="UP000440367"/>
    </source>
</evidence>
<gene>
    <name evidence="9" type="ORF">PF001_g23925</name>
    <name evidence="8" type="ORF">PF002_g27283</name>
    <name evidence="6" type="ORF">PF004_g29939</name>
    <name evidence="7" type="ORF">PF005_g26314</name>
    <name evidence="5" type="ORF">PF006_g12887</name>
    <name evidence="4" type="ORF">PF007_g13795</name>
    <name evidence="10" type="ORF">PF008_g13161</name>
    <name evidence="1" type="ORF">PF009_g12023</name>
    <name evidence="3" type="ORF">PF010_g24049</name>
    <name evidence="2" type="ORF">PF011_g12741</name>
</gene>
<keyword evidence="12" id="KW-1185">Reference proteome</keyword>
<comment type="caution">
    <text evidence="1">The sequence shown here is derived from an EMBL/GenBank/DDBJ whole genome shotgun (WGS) entry which is preliminary data.</text>
</comment>
<dbReference type="EMBL" id="QXFY01000765">
    <property type="protein sequence ID" value="KAE9336154.1"/>
    <property type="molecule type" value="Genomic_DNA"/>
</dbReference>
<evidence type="ECO:0000313" key="4">
    <source>
        <dbReference type="EMBL" id="KAE9105150.1"/>
    </source>
</evidence>